<name>A0A1R3GT48_COCAP</name>
<dbReference type="AlphaFoldDB" id="A0A1R3GT48"/>
<proteinExistence type="predicted"/>
<dbReference type="Proteomes" id="UP000188268">
    <property type="component" value="Unassembled WGS sequence"/>
</dbReference>
<keyword evidence="2" id="KW-1185">Reference proteome</keyword>
<comment type="caution">
    <text evidence="1">The sequence shown here is derived from an EMBL/GenBank/DDBJ whole genome shotgun (WGS) entry which is preliminary data.</text>
</comment>
<gene>
    <name evidence="1" type="ORF">CCACVL1_23672</name>
</gene>
<sequence>MKLPEALAKGSPPEEVSRALKISFKRVKRSKG</sequence>
<evidence type="ECO:0000313" key="1">
    <source>
        <dbReference type="EMBL" id="OMO61217.1"/>
    </source>
</evidence>
<dbReference type="Gramene" id="OMO61217">
    <property type="protein sequence ID" value="OMO61217"/>
    <property type="gene ID" value="CCACVL1_23672"/>
</dbReference>
<protein>
    <submittedName>
        <fullName evidence="1">Uncharacterized protein</fullName>
    </submittedName>
</protein>
<evidence type="ECO:0000313" key="2">
    <source>
        <dbReference type="Proteomes" id="UP000188268"/>
    </source>
</evidence>
<dbReference type="EMBL" id="AWWV01013537">
    <property type="protein sequence ID" value="OMO61217.1"/>
    <property type="molecule type" value="Genomic_DNA"/>
</dbReference>
<accession>A0A1R3GT48</accession>
<organism evidence="1 2">
    <name type="scientific">Corchorus capsularis</name>
    <name type="common">Jute</name>
    <dbReference type="NCBI Taxonomy" id="210143"/>
    <lineage>
        <taxon>Eukaryota</taxon>
        <taxon>Viridiplantae</taxon>
        <taxon>Streptophyta</taxon>
        <taxon>Embryophyta</taxon>
        <taxon>Tracheophyta</taxon>
        <taxon>Spermatophyta</taxon>
        <taxon>Magnoliopsida</taxon>
        <taxon>eudicotyledons</taxon>
        <taxon>Gunneridae</taxon>
        <taxon>Pentapetalae</taxon>
        <taxon>rosids</taxon>
        <taxon>malvids</taxon>
        <taxon>Malvales</taxon>
        <taxon>Malvaceae</taxon>
        <taxon>Grewioideae</taxon>
        <taxon>Apeibeae</taxon>
        <taxon>Corchorus</taxon>
    </lineage>
</organism>
<reference evidence="1 2" key="1">
    <citation type="submission" date="2013-09" db="EMBL/GenBank/DDBJ databases">
        <title>Corchorus capsularis genome sequencing.</title>
        <authorList>
            <person name="Alam M."/>
            <person name="Haque M.S."/>
            <person name="Islam M.S."/>
            <person name="Emdad E.M."/>
            <person name="Islam M.M."/>
            <person name="Ahmed B."/>
            <person name="Halim A."/>
            <person name="Hossen Q.M.M."/>
            <person name="Hossain M.Z."/>
            <person name="Ahmed R."/>
            <person name="Khan M.M."/>
            <person name="Islam R."/>
            <person name="Rashid M.M."/>
            <person name="Khan S.A."/>
            <person name="Rahman M.S."/>
            <person name="Alam M."/>
        </authorList>
    </citation>
    <scope>NUCLEOTIDE SEQUENCE [LARGE SCALE GENOMIC DNA]</scope>
    <source>
        <strain evidence="2">cv. CVL-1</strain>
        <tissue evidence="1">Whole seedling</tissue>
    </source>
</reference>